<dbReference type="Proteomes" id="UP001054252">
    <property type="component" value="Unassembled WGS sequence"/>
</dbReference>
<dbReference type="AlphaFoldDB" id="A0AAV5LVI4"/>
<keyword evidence="2" id="KW-1185">Reference proteome</keyword>
<gene>
    <name evidence="1" type="ORF">SLEP1_g49043</name>
</gene>
<organism evidence="1 2">
    <name type="scientific">Rubroshorea leprosula</name>
    <dbReference type="NCBI Taxonomy" id="152421"/>
    <lineage>
        <taxon>Eukaryota</taxon>
        <taxon>Viridiplantae</taxon>
        <taxon>Streptophyta</taxon>
        <taxon>Embryophyta</taxon>
        <taxon>Tracheophyta</taxon>
        <taxon>Spermatophyta</taxon>
        <taxon>Magnoliopsida</taxon>
        <taxon>eudicotyledons</taxon>
        <taxon>Gunneridae</taxon>
        <taxon>Pentapetalae</taxon>
        <taxon>rosids</taxon>
        <taxon>malvids</taxon>
        <taxon>Malvales</taxon>
        <taxon>Dipterocarpaceae</taxon>
        <taxon>Rubroshorea</taxon>
    </lineage>
</organism>
<sequence length="61" mass="6826">MGLPDAAMEIMESIYDGKSVMILYAAIDKYGTPFFFSHIKRVGKQKAVIYALIRSLKSACH</sequence>
<accession>A0AAV5LVI4</accession>
<reference evidence="1 2" key="1">
    <citation type="journal article" date="2021" name="Commun. Biol.">
        <title>The genome of Shorea leprosula (Dipterocarpaceae) highlights the ecological relevance of drought in aseasonal tropical rainforests.</title>
        <authorList>
            <person name="Ng K.K.S."/>
            <person name="Kobayashi M.J."/>
            <person name="Fawcett J.A."/>
            <person name="Hatakeyama M."/>
            <person name="Paape T."/>
            <person name="Ng C.H."/>
            <person name="Ang C.C."/>
            <person name="Tnah L.H."/>
            <person name="Lee C.T."/>
            <person name="Nishiyama T."/>
            <person name="Sese J."/>
            <person name="O'Brien M.J."/>
            <person name="Copetti D."/>
            <person name="Mohd Noor M.I."/>
            <person name="Ong R.C."/>
            <person name="Putra M."/>
            <person name="Sireger I.Z."/>
            <person name="Indrioko S."/>
            <person name="Kosugi Y."/>
            <person name="Izuno A."/>
            <person name="Isagi Y."/>
            <person name="Lee S.L."/>
            <person name="Shimizu K.K."/>
        </authorList>
    </citation>
    <scope>NUCLEOTIDE SEQUENCE [LARGE SCALE GENOMIC DNA]</scope>
    <source>
        <strain evidence="1">214</strain>
    </source>
</reference>
<comment type="caution">
    <text evidence="1">The sequence shown here is derived from an EMBL/GenBank/DDBJ whole genome shotgun (WGS) entry which is preliminary data.</text>
</comment>
<evidence type="ECO:0000313" key="1">
    <source>
        <dbReference type="EMBL" id="GKV41526.1"/>
    </source>
</evidence>
<proteinExistence type="predicted"/>
<evidence type="ECO:0008006" key="3">
    <source>
        <dbReference type="Google" id="ProtNLM"/>
    </source>
</evidence>
<dbReference type="EMBL" id="BPVZ01000150">
    <property type="protein sequence ID" value="GKV41526.1"/>
    <property type="molecule type" value="Genomic_DNA"/>
</dbReference>
<evidence type="ECO:0000313" key="2">
    <source>
        <dbReference type="Proteomes" id="UP001054252"/>
    </source>
</evidence>
<protein>
    <recommendedName>
        <fullName evidence="3">Transposase</fullName>
    </recommendedName>
</protein>
<name>A0AAV5LVI4_9ROSI</name>